<feature type="signal peptide" evidence="1">
    <location>
        <begin position="1"/>
        <end position="29"/>
    </location>
</feature>
<dbReference type="EMBL" id="BQMJ01000020">
    <property type="protein sequence ID" value="GJQ10968.1"/>
    <property type="molecule type" value="Genomic_DNA"/>
</dbReference>
<gene>
    <name evidence="2" type="ORF">GpartN1_g2759.t1</name>
</gene>
<dbReference type="AlphaFoldDB" id="A0A9C7PUB1"/>
<reference evidence="2" key="2">
    <citation type="submission" date="2022-01" db="EMBL/GenBank/DDBJ databases">
        <authorList>
            <person name="Hirooka S."/>
            <person name="Miyagishima S.Y."/>
        </authorList>
    </citation>
    <scope>NUCLEOTIDE SEQUENCE</scope>
    <source>
        <strain evidence="2">NBRC 102759</strain>
    </source>
</reference>
<evidence type="ECO:0000256" key="1">
    <source>
        <dbReference type="SAM" id="SignalP"/>
    </source>
</evidence>
<evidence type="ECO:0000313" key="2">
    <source>
        <dbReference type="EMBL" id="GJQ10968.1"/>
    </source>
</evidence>
<organism evidence="2 3">
    <name type="scientific">Galdieria partita</name>
    <dbReference type="NCBI Taxonomy" id="83374"/>
    <lineage>
        <taxon>Eukaryota</taxon>
        <taxon>Rhodophyta</taxon>
        <taxon>Bangiophyceae</taxon>
        <taxon>Galdieriales</taxon>
        <taxon>Galdieriaceae</taxon>
        <taxon>Galdieria</taxon>
    </lineage>
</organism>
<dbReference type="Proteomes" id="UP001061958">
    <property type="component" value="Unassembled WGS sequence"/>
</dbReference>
<protein>
    <submittedName>
        <fullName evidence="2">Uncharacterized protein</fullName>
    </submittedName>
</protein>
<evidence type="ECO:0000313" key="3">
    <source>
        <dbReference type="Proteomes" id="UP001061958"/>
    </source>
</evidence>
<reference evidence="2" key="1">
    <citation type="journal article" date="2022" name="Proc. Natl. Acad. Sci. U.S.A.">
        <title>Life cycle and functional genomics of the unicellular red alga Galdieria for elucidating algal and plant evolution and industrial use.</title>
        <authorList>
            <person name="Hirooka S."/>
            <person name="Itabashi T."/>
            <person name="Ichinose T.M."/>
            <person name="Onuma R."/>
            <person name="Fujiwara T."/>
            <person name="Yamashita S."/>
            <person name="Jong L.W."/>
            <person name="Tomita R."/>
            <person name="Iwane A.H."/>
            <person name="Miyagishima S.Y."/>
        </authorList>
    </citation>
    <scope>NUCLEOTIDE SEQUENCE</scope>
    <source>
        <strain evidence="2">NBRC 102759</strain>
    </source>
</reference>
<keyword evidence="1" id="KW-0732">Signal</keyword>
<comment type="caution">
    <text evidence="2">The sequence shown here is derived from an EMBL/GenBank/DDBJ whole genome shotgun (WGS) entry which is preliminary data.</text>
</comment>
<sequence length="153" mass="17527">MYAVFGYTRRIYLLFHLLCFGLLLVMVESNDQVSSPTEYAPHLYRLVTLTDLTQASDKWPLVMQSIVETIERKGYMDTYDWNGIVQRISYQEKTSLRDNFWLRASNSSSNSSASLQPGQIEVRCIEHNTMTYRFSCPSPPIDSDIFSGTISCG</sequence>
<accession>A0A9C7PUB1</accession>
<dbReference type="OrthoDB" id="10409439at2759"/>
<proteinExistence type="predicted"/>
<keyword evidence="3" id="KW-1185">Reference proteome</keyword>
<name>A0A9C7PUB1_9RHOD</name>
<feature type="chain" id="PRO_5038889156" evidence="1">
    <location>
        <begin position="30"/>
        <end position="153"/>
    </location>
</feature>